<feature type="region of interest" description="Disordered" evidence="1">
    <location>
        <begin position="161"/>
        <end position="184"/>
    </location>
</feature>
<dbReference type="AlphaFoldDB" id="A0A1L7WY08"/>
<accession>A0A1L7WY08</accession>
<evidence type="ECO:0000256" key="1">
    <source>
        <dbReference type="SAM" id="MobiDB-lite"/>
    </source>
</evidence>
<gene>
    <name evidence="2" type="ORF">PAC_07535</name>
</gene>
<protein>
    <submittedName>
        <fullName evidence="2">Uncharacterized protein</fullName>
    </submittedName>
</protein>
<name>A0A1L7WY08_9HELO</name>
<evidence type="ECO:0000313" key="3">
    <source>
        <dbReference type="Proteomes" id="UP000184330"/>
    </source>
</evidence>
<feature type="compositionally biased region" description="Acidic residues" evidence="1">
    <location>
        <begin position="165"/>
        <end position="184"/>
    </location>
</feature>
<organism evidence="2 3">
    <name type="scientific">Phialocephala subalpina</name>
    <dbReference type="NCBI Taxonomy" id="576137"/>
    <lineage>
        <taxon>Eukaryota</taxon>
        <taxon>Fungi</taxon>
        <taxon>Dikarya</taxon>
        <taxon>Ascomycota</taxon>
        <taxon>Pezizomycotina</taxon>
        <taxon>Leotiomycetes</taxon>
        <taxon>Helotiales</taxon>
        <taxon>Mollisiaceae</taxon>
        <taxon>Phialocephala</taxon>
        <taxon>Phialocephala fortinii species complex</taxon>
    </lineage>
</organism>
<feature type="region of interest" description="Disordered" evidence="1">
    <location>
        <begin position="1"/>
        <end position="49"/>
    </location>
</feature>
<evidence type="ECO:0000313" key="2">
    <source>
        <dbReference type="EMBL" id="CZR57646.1"/>
    </source>
</evidence>
<proteinExistence type="predicted"/>
<reference evidence="2 3" key="1">
    <citation type="submission" date="2016-03" db="EMBL/GenBank/DDBJ databases">
        <authorList>
            <person name="Ploux O."/>
        </authorList>
    </citation>
    <scope>NUCLEOTIDE SEQUENCE [LARGE SCALE GENOMIC DNA]</scope>
    <source>
        <strain evidence="2 3">UAMH 11012</strain>
    </source>
</reference>
<keyword evidence="3" id="KW-1185">Reference proteome</keyword>
<dbReference type="EMBL" id="FJOG01000010">
    <property type="protein sequence ID" value="CZR57646.1"/>
    <property type="molecule type" value="Genomic_DNA"/>
</dbReference>
<dbReference type="Proteomes" id="UP000184330">
    <property type="component" value="Unassembled WGS sequence"/>
</dbReference>
<dbReference type="OrthoDB" id="10447657at2759"/>
<sequence length="184" mass="20676">MPAKRKRVGAAKGGGRPVKKAAPKRPAREPTPLEEPHEEVASDTGDPTEVAKVDSGWSMIEHNYLFDLVKHKLKQEKRQLKVPDFGSIADQMDIVFGGKTIQEGDAIAVTKFKNGVQIPVVAGSEFPYKVRTANSLHSYAMHINRPNRSIYDQLYKELKARNFEDSDDEEEEVDGEDDDGYEEY</sequence>